<comment type="caution">
    <text evidence="1">The sequence shown here is derived from an EMBL/GenBank/DDBJ whole genome shotgun (WGS) entry which is preliminary data.</text>
</comment>
<proteinExistence type="predicted"/>
<sequence>MVAVISTNTRLAPDGARVEISLPPEAPALEWHGNTKIGGPSFLRSFGLAQAGQHRVIPKKIFPGGHTETFRREGFDLVVYESADRTDSCLVWAGPYNEATTWFGGPLPRRSLLNRIVSSVAFADSPEGATVKPALPAMGLQQFANMVYGVSDQLWVTVKDVRTSRDELPAWRGAAQGDAEVWKEKLDLDADQAGALSGTPYEWRYILANSTAVLELFFPQTSATMMRANDAAEHDRVTSIVSGVRAVWAA</sequence>
<dbReference type="EMBL" id="BAAAHQ010000021">
    <property type="protein sequence ID" value="GAA0934268.1"/>
    <property type="molecule type" value="Genomic_DNA"/>
</dbReference>
<reference evidence="2" key="1">
    <citation type="journal article" date="2019" name="Int. J. Syst. Evol. Microbiol.">
        <title>The Global Catalogue of Microorganisms (GCM) 10K type strain sequencing project: providing services to taxonomists for standard genome sequencing and annotation.</title>
        <authorList>
            <consortium name="The Broad Institute Genomics Platform"/>
            <consortium name="The Broad Institute Genome Sequencing Center for Infectious Disease"/>
            <person name="Wu L."/>
            <person name="Ma J."/>
        </authorList>
    </citation>
    <scope>NUCLEOTIDE SEQUENCE [LARGE SCALE GENOMIC DNA]</scope>
    <source>
        <strain evidence="2">JCM 11136</strain>
    </source>
</reference>
<gene>
    <name evidence="1" type="ORF">GCM10009560_41260</name>
</gene>
<dbReference type="RefSeq" id="WP_343951549.1">
    <property type="nucleotide sequence ID" value="NZ_BAAAHQ010000021.1"/>
</dbReference>
<accession>A0ABP4ABL3</accession>
<name>A0ABP4ABL3_9ACTN</name>
<dbReference type="Proteomes" id="UP001501578">
    <property type="component" value="Unassembled WGS sequence"/>
</dbReference>
<evidence type="ECO:0000313" key="1">
    <source>
        <dbReference type="EMBL" id="GAA0934268.1"/>
    </source>
</evidence>
<protein>
    <submittedName>
        <fullName evidence="1">Uncharacterized protein</fullName>
    </submittedName>
</protein>
<evidence type="ECO:0000313" key="2">
    <source>
        <dbReference type="Proteomes" id="UP001501578"/>
    </source>
</evidence>
<keyword evidence="2" id="KW-1185">Reference proteome</keyword>
<organism evidence="1 2">
    <name type="scientific">Nonomuraea longicatena</name>
    <dbReference type="NCBI Taxonomy" id="83682"/>
    <lineage>
        <taxon>Bacteria</taxon>
        <taxon>Bacillati</taxon>
        <taxon>Actinomycetota</taxon>
        <taxon>Actinomycetes</taxon>
        <taxon>Streptosporangiales</taxon>
        <taxon>Streptosporangiaceae</taxon>
        <taxon>Nonomuraea</taxon>
    </lineage>
</organism>